<feature type="domain" description="Helicase HerA central" evidence="1">
    <location>
        <begin position="440"/>
        <end position="504"/>
    </location>
</feature>
<proteinExistence type="predicted"/>
<dbReference type="Pfam" id="PF19044">
    <property type="entry name" value="P-loop_TraG"/>
    <property type="match status" value="1"/>
</dbReference>
<dbReference type="Gene3D" id="1.10.8.730">
    <property type="match status" value="1"/>
</dbReference>
<accession>R6UB78</accession>
<evidence type="ECO:0000259" key="2">
    <source>
        <dbReference type="Pfam" id="PF19044"/>
    </source>
</evidence>
<evidence type="ECO:0000313" key="4">
    <source>
        <dbReference type="Proteomes" id="UP000017938"/>
    </source>
</evidence>
<name>R6UB78_9BACT</name>
<dbReference type="InterPro" id="IPR051162">
    <property type="entry name" value="T4SS_component"/>
</dbReference>
<reference evidence="3" key="1">
    <citation type="submission" date="2012-11" db="EMBL/GenBank/DDBJ databases">
        <title>Dependencies among metagenomic species, viruses, plasmids and units of genetic variation.</title>
        <authorList>
            <person name="Nielsen H.B."/>
            <person name="Almeida M."/>
            <person name="Juncker A.S."/>
            <person name="Rasmussen S."/>
            <person name="Li J."/>
            <person name="Sunagawa S."/>
            <person name="Plichta D."/>
            <person name="Gautier L."/>
            <person name="Le Chatelier E."/>
            <person name="Peletier E."/>
            <person name="Bonde I."/>
            <person name="Nielsen T."/>
            <person name="Manichanh C."/>
            <person name="Arumugam M."/>
            <person name="Batto J."/>
            <person name="Santos M.B.Q.D."/>
            <person name="Blom N."/>
            <person name="Borruel N."/>
            <person name="Burgdorf K.S."/>
            <person name="Boumezbeur F."/>
            <person name="Casellas F."/>
            <person name="Dore J."/>
            <person name="Guarner F."/>
            <person name="Hansen T."/>
            <person name="Hildebrand F."/>
            <person name="Kaas R.S."/>
            <person name="Kennedy S."/>
            <person name="Kristiansen K."/>
            <person name="Kultima J.R."/>
            <person name="Leonard P."/>
            <person name="Levenez F."/>
            <person name="Lund O."/>
            <person name="Moumen B."/>
            <person name="Le Paslier D."/>
            <person name="Pons N."/>
            <person name="Pedersen O."/>
            <person name="Prifti E."/>
            <person name="Qin J."/>
            <person name="Raes J."/>
            <person name="Tap J."/>
            <person name="Tims S."/>
            <person name="Ussery D.W."/>
            <person name="Yamada T."/>
            <person name="MetaHit consortium"/>
            <person name="Renault P."/>
            <person name="Sicheritz-Ponten T."/>
            <person name="Bork P."/>
            <person name="Wang J."/>
            <person name="Brunak S."/>
            <person name="Ehrlich S.D."/>
        </authorList>
    </citation>
    <scope>NUCLEOTIDE SEQUENCE [LARGE SCALE GENOMIC DNA]</scope>
</reference>
<dbReference type="EMBL" id="CBFW010000436">
    <property type="protein sequence ID" value="CDC77356.1"/>
    <property type="molecule type" value="Genomic_DNA"/>
</dbReference>
<dbReference type="NCBIfam" id="NF045971">
    <property type="entry name" value="conju_CD1110"/>
    <property type="match status" value="1"/>
</dbReference>
<dbReference type="Gene3D" id="3.40.50.300">
    <property type="entry name" value="P-loop containing nucleotide triphosphate hydrolases"/>
    <property type="match status" value="1"/>
</dbReference>
<evidence type="ECO:0000313" key="3">
    <source>
        <dbReference type="EMBL" id="CDC77356.1"/>
    </source>
</evidence>
<sequence>MMKSLKNMLKQDKEKYTVPRSVHDYIPISAIWEDGIFKVGNKFAKTFRFTDINYLVAGKEDKETMFLAYSELLNSLDSGATTKLTINNRRINKVNFEKEILIPKTGDELDCYREEYNNILLDKASNANGIIQEKYLTVSIVKKDIEEARTYFARIASDLRAHFSALGSKCEELDATEKLRLLHDFYRAGEEENFHFELSDMMKKGHDFKDYICPDSMERADDYVKLGEKYVRVLFLKDYASYIKDSMVSELTELNRNMMLSIDIVPIPMDEAVREVENRLLGVETNITNWQRKQNQNNNFSAVVPYDMELQRKESKEFLNDLTTRDQRMMCATVTMAHMADSKEQLDADTETILSTARRHLCQLAVLKFQQTDGLNTVLPIGCKKIQATRTLTTESLAVFMPFKVQEVAHEHGIYYGQNAISNNMIIANRKCLLNGNSFILGVSGSGKSFTGKCEIANLMLAGDSDIIIIDPEREYAPLVKAMGGAIIDISATSKNHINAMDMNSDYGDGEDPLILKSEFILSLCEQLIGSRSLGAQEKSLIDRCAKNVYRNYRKRGYKGKVPTLKDFRADLLKQSEPEAQEIALAIELFTDGSLNTFAKETNVDVNNRLICYDILDLGKQLLPIGMLVVLDSILNRITANRAKGKNTFIIIDEIYLLFQHEYSANFLFTLWKRVRKYGAFCTGITQNVDDLLQSHTARTMLANSEFVIMLNQASTDRIKLAELLNISDTQLSYITNVEAGRGLMKVGSALVPFVNKFPKNTKLYALMTTKFGERREEENRWMN</sequence>
<organism evidence="3 4">
    <name type="scientific">Candidatus Colimorpha enterica</name>
    <dbReference type="NCBI Taxonomy" id="3083063"/>
    <lineage>
        <taxon>Bacteria</taxon>
        <taxon>Pseudomonadati</taxon>
        <taxon>Bacteroidota</taxon>
        <taxon>Bacteroidia</taxon>
        <taxon>Bacteroidales</taxon>
        <taxon>Candidatus Colimorpha</taxon>
    </lineage>
</organism>
<dbReference type="PANTHER" id="PTHR30121:SF6">
    <property type="entry name" value="SLR6007 PROTEIN"/>
    <property type="match status" value="1"/>
</dbReference>
<evidence type="ECO:0000259" key="1">
    <source>
        <dbReference type="Pfam" id="PF01935"/>
    </source>
</evidence>
<dbReference type="InterPro" id="IPR043964">
    <property type="entry name" value="P-loop_TraG"/>
</dbReference>
<dbReference type="PANTHER" id="PTHR30121">
    <property type="entry name" value="UNCHARACTERIZED PROTEIN YJGR-RELATED"/>
    <property type="match status" value="1"/>
</dbReference>
<protein>
    <submittedName>
        <fullName evidence="3">TrsE-like protein</fullName>
    </submittedName>
</protein>
<comment type="caution">
    <text evidence="3">The sequence shown here is derived from an EMBL/GenBank/DDBJ whole genome shotgun (WGS) entry which is preliminary data.</text>
</comment>
<feature type="domain" description="TraG P-loop" evidence="2">
    <location>
        <begin position="602"/>
        <end position="738"/>
    </location>
</feature>
<dbReference type="Proteomes" id="UP000017938">
    <property type="component" value="Unassembled WGS sequence"/>
</dbReference>
<dbReference type="Pfam" id="PF01935">
    <property type="entry name" value="DUF87"/>
    <property type="match status" value="1"/>
</dbReference>
<dbReference type="STRING" id="1263015.BN580_00393"/>
<gene>
    <name evidence="3" type="ORF">BN580_00393</name>
</gene>
<dbReference type="InterPro" id="IPR002789">
    <property type="entry name" value="HerA_central"/>
</dbReference>
<dbReference type="InterPro" id="IPR027417">
    <property type="entry name" value="P-loop_NTPase"/>
</dbReference>
<dbReference type="SUPFAM" id="SSF52540">
    <property type="entry name" value="P-loop containing nucleoside triphosphate hydrolases"/>
    <property type="match status" value="1"/>
</dbReference>
<dbReference type="AlphaFoldDB" id="R6UB78"/>